<comment type="caution">
    <text evidence="1">The sequence shown here is derived from an EMBL/GenBank/DDBJ whole genome shotgun (WGS) entry which is preliminary data.</text>
</comment>
<reference evidence="1" key="1">
    <citation type="journal article" date="2023" name="Nat. Commun.">
        <title>Diploid and tetraploid genomes of Acorus and the evolution of monocots.</title>
        <authorList>
            <person name="Ma L."/>
            <person name="Liu K.W."/>
            <person name="Li Z."/>
            <person name="Hsiao Y.Y."/>
            <person name="Qi Y."/>
            <person name="Fu T."/>
            <person name="Tang G.D."/>
            <person name="Zhang D."/>
            <person name="Sun W.H."/>
            <person name="Liu D.K."/>
            <person name="Li Y."/>
            <person name="Chen G.Z."/>
            <person name="Liu X.D."/>
            <person name="Liao X.Y."/>
            <person name="Jiang Y.T."/>
            <person name="Yu X."/>
            <person name="Hao Y."/>
            <person name="Huang J."/>
            <person name="Zhao X.W."/>
            <person name="Ke S."/>
            <person name="Chen Y.Y."/>
            <person name="Wu W.L."/>
            <person name="Hsu J.L."/>
            <person name="Lin Y.F."/>
            <person name="Huang M.D."/>
            <person name="Li C.Y."/>
            <person name="Huang L."/>
            <person name="Wang Z.W."/>
            <person name="Zhao X."/>
            <person name="Zhong W.Y."/>
            <person name="Peng D.H."/>
            <person name="Ahmad S."/>
            <person name="Lan S."/>
            <person name="Zhang J.S."/>
            <person name="Tsai W.C."/>
            <person name="Van de Peer Y."/>
            <person name="Liu Z.J."/>
        </authorList>
    </citation>
    <scope>NUCLEOTIDE SEQUENCE</scope>
    <source>
        <strain evidence="1">SCP</strain>
    </source>
</reference>
<dbReference type="SMART" id="SM00614">
    <property type="entry name" value="ZnF_BED"/>
    <property type="match status" value="1"/>
</dbReference>
<dbReference type="PANTHER" id="PTHR34396">
    <property type="entry name" value="OS03G0264950 PROTEIN-RELATED"/>
    <property type="match status" value="1"/>
</dbReference>
<dbReference type="PANTHER" id="PTHR34396:SF25">
    <property type="entry name" value="BOUNDARY ELEMENT ASSOCIATED FACTOR"/>
    <property type="match status" value="1"/>
</dbReference>
<organism evidence="1 2">
    <name type="scientific">Acorus gramineus</name>
    <name type="common">Dwarf sweet flag</name>
    <dbReference type="NCBI Taxonomy" id="55184"/>
    <lineage>
        <taxon>Eukaryota</taxon>
        <taxon>Viridiplantae</taxon>
        <taxon>Streptophyta</taxon>
        <taxon>Embryophyta</taxon>
        <taxon>Tracheophyta</taxon>
        <taxon>Spermatophyta</taxon>
        <taxon>Magnoliopsida</taxon>
        <taxon>Liliopsida</taxon>
        <taxon>Acoraceae</taxon>
        <taxon>Acorus</taxon>
    </lineage>
</organism>
<dbReference type="EMBL" id="JAUJYN010000002">
    <property type="protein sequence ID" value="KAK1278386.1"/>
    <property type="molecule type" value="Genomic_DNA"/>
</dbReference>
<dbReference type="InterPro" id="IPR053031">
    <property type="entry name" value="Cuticle_assoc_protein"/>
</dbReference>
<protein>
    <recommendedName>
        <fullName evidence="3">BED-type domain-containing protein</fullName>
    </recommendedName>
</protein>
<name>A0AAV9BPS2_ACOGR</name>
<dbReference type="GO" id="GO:1990837">
    <property type="term" value="F:sequence-specific double-stranded DNA binding"/>
    <property type="evidence" value="ECO:0007669"/>
    <property type="project" value="TreeGrafter"/>
</dbReference>
<dbReference type="GO" id="GO:0006357">
    <property type="term" value="P:regulation of transcription by RNA polymerase II"/>
    <property type="evidence" value="ECO:0007669"/>
    <property type="project" value="TreeGrafter"/>
</dbReference>
<proteinExistence type="predicted"/>
<gene>
    <name evidence="1" type="ORF">QJS04_geneDACA023739</name>
</gene>
<dbReference type="AlphaFoldDB" id="A0AAV9BPS2"/>
<sequence length="186" mass="21941">MLNQGLVHLRKKLQNLVLVWEDFIKSVKEGKEIATCKHCKKEFDGSSKMRTSHLKNRYERCPRRAICSRNEDVGQQLISISKNVSEKNSRVMSFKFDQDHSRRDLAYMIIKHGLPFNFVEYEYFKLFCANFQPQFKVVSRNTIRTDIMKIYTEEKRDSMPYLINLTDGLVSQLICGHLIRIFVIVV</sequence>
<dbReference type="GO" id="GO:0005634">
    <property type="term" value="C:nucleus"/>
    <property type="evidence" value="ECO:0007669"/>
    <property type="project" value="TreeGrafter"/>
</dbReference>
<dbReference type="Proteomes" id="UP001179952">
    <property type="component" value="Unassembled WGS sequence"/>
</dbReference>
<keyword evidence="2" id="KW-1185">Reference proteome</keyword>
<accession>A0AAV9BPS2</accession>
<evidence type="ECO:0000313" key="2">
    <source>
        <dbReference type="Proteomes" id="UP001179952"/>
    </source>
</evidence>
<evidence type="ECO:0000313" key="1">
    <source>
        <dbReference type="EMBL" id="KAK1278386.1"/>
    </source>
</evidence>
<evidence type="ECO:0008006" key="3">
    <source>
        <dbReference type="Google" id="ProtNLM"/>
    </source>
</evidence>
<reference evidence="1" key="2">
    <citation type="submission" date="2023-06" db="EMBL/GenBank/DDBJ databases">
        <authorList>
            <person name="Ma L."/>
            <person name="Liu K.-W."/>
            <person name="Li Z."/>
            <person name="Hsiao Y.-Y."/>
            <person name="Qi Y."/>
            <person name="Fu T."/>
            <person name="Tang G."/>
            <person name="Zhang D."/>
            <person name="Sun W.-H."/>
            <person name="Liu D.-K."/>
            <person name="Li Y."/>
            <person name="Chen G.-Z."/>
            <person name="Liu X.-D."/>
            <person name="Liao X.-Y."/>
            <person name="Jiang Y.-T."/>
            <person name="Yu X."/>
            <person name="Hao Y."/>
            <person name="Huang J."/>
            <person name="Zhao X.-W."/>
            <person name="Ke S."/>
            <person name="Chen Y.-Y."/>
            <person name="Wu W.-L."/>
            <person name="Hsu J.-L."/>
            <person name="Lin Y.-F."/>
            <person name="Huang M.-D."/>
            <person name="Li C.-Y."/>
            <person name="Huang L."/>
            <person name="Wang Z.-W."/>
            <person name="Zhao X."/>
            <person name="Zhong W.-Y."/>
            <person name="Peng D.-H."/>
            <person name="Ahmad S."/>
            <person name="Lan S."/>
            <person name="Zhang J.-S."/>
            <person name="Tsai W.-C."/>
            <person name="Van De Peer Y."/>
            <person name="Liu Z.-J."/>
        </authorList>
    </citation>
    <scope>NUCLEOTIDE SEQUENCE</scope>
    <source>
        <strain evidence="1">SCP</strain>
        <tissue evidence="1">Leaves</tissue>
    </source>
</reference>